<dbReference type="PROSITE" id="PS52029">
    <property type="entry name" value="LD_TPASE"/>
    <property type="match status" value="1"/>
</dbReference>
<dbReference type="GO" id="GO:0004180">
    <property type="term" value="F:carboxypeptidase activity"/>
    <property type="evidence" value="ECO:0007669"/>
    <property type="project" value="UniProtKB-ARBA"/>
</dbReference>
<evidence type="ECO:0000256" key="2">
    <source>
        <dbReference type="ARBA" id="ARBA00005992"/>
    </source>
</evidence>
<dbReference type="PATRIC" id="fig|693.5.peg.1926"/>
<dbReference type="InterPro" id="IPR002477">
    <property type="entry name" value="Peptidoglycan-bd-like"/>
</dbReference>
<dbReference type="RefSeq" id="WP_053395544.1">
    <property type="nucleotide sequence ID" value="NZ_LHPJ01000007.1"/>
</dbReference>
<protein>
    <submittedName>
        <fullName evidence="9">Peptidase</fullName>
    </submittedName>
</protein>
<dbReference type="InterPro" id="IPR045380">
    <property type="entry name" value="LD_TPept_scaffold_dom"/>
</dbReference>
<dbReference type="Gene3D" id="1.10.101.10">
    <property type="entry name" value="PGBD-like superfamily/PGBD"/>
    <property type="match status" value="1"/>
</dbReference>
<comment type="caution">
    <text evidence="9">The sequence shown here is derived from an EMBL/GenBank/DDBJ whole genome shotgun (WGS) entry which is preliminary data.</text>
</comment>
<dbReference type="AlphaFoldDB" id="A0A0M0HP15"/>
<evidence type="ECO:0000256" key="3">
    <source>
        <dbReference type="ARBA" id="ARBA00022679"/>
    </source>
</evidence>
<evidence type="ECO:0000313" key="10">
    <source>
        <dbReference type="Proteomes" id="UP000037515"/>
    </source>
</evidence>
<comment type="similarity">
    <text evidence="2">Belongs to the YkuD family.</text>
</comment>
<feature type="active site" description="Nucleophile" evidence="7">
    <location>
        <position position="443"/>
    </location>
</feature>
<dbReference type="STRING" id="693.AKJ17_09415"/>
<keyword evidence="3" id="KW-0808">Transferase</keyword>
<dbReference type="GO" id="GO:0016740">
    <property type="term" value="F:transferase activity"/>
    <property type="evidence" value="ECO:0007669"/>
    <property type="project" value="UniProtKB-KW"/>
</dbReference>
<keyword evidence="6 7" id="KW-0961">Cell wall biogenesis/degradation</keyword>
<dbReference type="SUPFAM" id="SSF141523">
    <property type="entry name" value="L,D-transpeptidase catalytic domain-like"/>
    <property type="match status" value="1"/>
</dbReference>
<dbReference type="PANTHER" id="PTHR41533:SF1">
    <property type="entry name" value="L,D-TRANSPEPTIDASE YCBB-RELATED"/>
    <property type="match status" value="1"/>
</dbReference>
<dbReference type="SUPFAM" id="SSF47090">
    <property type="entry name" value="PGBD-like"/>
    <property type="match status" value="1"/>
</dbReference>
<dbReference type="Pfam" id="PF20142">
    <property type="entry name" value="Scaffold"/>
    <property type="match status" value="1"/>
</dbReference>
<evidence type="ECO:0000313" key="9">
    <source>
        <dbReference type="EMBL" id="KOO03804.1"/>
    </source>
</evidence>
<dbReference type="GO" id="GO:0071555">
    <property type="term" value="P:cell wall organization"/>
    <property type="evidence" value="ECO:0007669"/>
    <property type="project" value="UniProtKB-UniRule"/>
</dbReference>
<dbReference type="Gene3D" id="2.40.440.10">
    <property type="entry name" value="L,D-transpeptidase catalytic domain-like"/>
    <property type="match status" value="1"/>
</dbReference>
<dbReference type="GO" id="GO:0009252">
    <property type="term" value="P:peptidoglycan biosynthetic process"/>
    <property type="evidence" value="ECO:0007669"/>
    <property type="project" value="UniProtKB-UniPathway"/>
</dbReference>
<evidence type="ECO:0000256" key="7">
    <source>
        <dbReference type="PROSITE-ProRule" id="PRU01373"/>
    </source>
</evidence>
<gene>
    <name evidence="9" type="ORF">AKJ17_09415</name>
</gene>
<dbReference type="UniPathway" id="UPA00219"/>
<dbReference type="Proteomes" id="UP000037515">
    <property type="component" value="Unassembled WGS sequence"/>
</dbReference>
<dbReference type="Pfam" id="PF01471">
    <property type="entry name" value="PG_binding_1"/>
    <property type="match status" value="1"/>
</dbReference>
<evidence type="ECO:0000256" key="1">
    <source>
        <dbReference type="ARBA" id="ARBA00004752"/>
    </source>
</evidence>
<dbReference type="InterPro" id="IPR005490">
    <property type="entry name" value="LD_TPept_cat_dom"/>
</dbReference>
<sequence length="517" mass="60314">MWNWRTWLLTVCLLPVSGWASEYFEQLGWIAPDSKLTTLINYQPELEQLYQRNGNQLIWFDLQQGSSLEFQLEVIQRAGFSPLFARQLSYLQYYRKSNRWYEYDLLATDTLLLYLNYAEKAKTEGKDWFFGKKLKHPVRPVLDSSLLALERAISSHQLASIIETYTPDSSDYKQLIESYLALIKFQKLERPLYTQDGLKREGDTLENRDILLSRMDIVDVDLGEVRRDITWYDDTLESAVKQFQRLHGLTPDGVIGPKTIKWLNLPIDKRLGQLALNAERARYWPENRDTIIVVNLPSYDMKYWFDGKEVFESKVVVGKKARPTPVMVTNLNALILNPTWNVPWKIMVEDIIPKVKNDPMYLYKQNIEILPKWGSSERIDPTEIDWASVKPKAFPYRMTQRSGYRNALGLYKFNTPNNRAIYLHDTPSKSLFRREQRAFSSGCIRVENADVFANRLLSSQGISTNKVAEANDQSNKAIPLRKRVPVHIIYQTAWFEGGKTHYREDIYRLDSLSHSKG</sequence>
<feature type="active site" description="Proton donor/acceptor" evidence="7">
    <location>
        <position position="424"/>
    </location>
</feature>
<evidence type="ECO:0000256" key="4">
    <source>
        <dbReference type="ARBA" id="ARBA00022960"/>
    </source>
</evidence>
<comment type="pathway">
    <text evidence="1 7">Cell wall biogenesis; peptidoglycan biosynthesis.</text>
</comment>
<dbReference type="EMBL" id="LHPJ01000007">
    <property type="protein sequence ID" value="KOO03804.1"/>
    <property type="molecule type" value="Genomic_DNA"/>
</dbReference>
<organism evidence="9 10">
    <name type="scientific">Vibrio nereis</name>
    <dbReference type="NCBI Taxonomy" id="693"/>
    <lineage>
        <taxon>Bacteria</taxon>
        <taxon>Pseudomonadati</taxon>
        <taxon>Pseudomonadota</taxon>
        <taxon>Gammaproteobacteria</taxon>
        <taxon>Vibrionales</taxon>
        <taxon>Vibrionaceae</taxon>
        <taxon>Vibrio</taxon>
    </lineage>
</organism>
<accession>A0A0M0HP15</accession>
<keyword evidence="5 7" id="KW-0573">Peptidoglycan synthesis</keyword>
<dbReference type="InterPro" id="IPR036366">
    <property type="entry name" value="PGBDSf"/>
</dbReference>
<keyword evidence="10" id="KW-1185">Reference proteome</keyword>
<feature type="domain" description="L,D-TPase catalytic" evidence="8">
    <location>
        <begin position="290"/>
        <end position="467"/>
    </location>
</feature>
<dbReference type="PANTHER" id="PTHR41533">
    <property type="entry name" value="L,D-TRANSPEPTIDASE HI_1667-RELATED"/>
    <property type="match status" value="1"/>
</dbReference>
<dbReference type="OrthoDB" id="9778545at2"/>
<evidence type="ECO:0000256" key="5">
    <source>
        <dbReference type="ARBA" id="ARBA00022984"/>
    </source>
</evidence>
<evidence type="ECO:0000256" key="6">
    <source>
        <dbReference type="ARBA" id="ARBA00023316"/>
    </source>
</evidence>
<dbReference type="InterPro" id="IPR038063">
    <property type="entry name" value="Transpep_catalytic_dom"/>
</dbReference>
<dbReference type="Pfam" id="PF03734">
    <property type="entry name" value="YkuD"/>
    <property type="match status" value="1"/>
</dbReference>
<reference evidence="10" key="1">
    <citation type="submission" date="2015-08" db="EMBL/GenBank/DDBJ databases">
        <title>Vibrio galatheae sp. nov., a novel member of the Vibrionaceae family isolated from the Solomon Islands.</title>
        <authorList>
            <person name="Giubergia S."/>
            <person name="Machado H."/>
            <person name="Mateiu R.V."/>
            <person name="Gram L."/>
        </authorList>
    </citation>
    <scope>NUCLEOTIDE SEQUENCE [LARGE SCALE GENOMIC DNA]</scope>
    <source>
        <strain evidence="10">DSM 19584</strain>
    </source>
</reference>
<dbReference type="InterPro" id="IPR036365">
    <property type="entry name" value="PGBD-like_sf"/>
</dbReference>
<proteinExistence type="inferred from homology"/>
<name>A0A0M0HP15_VIBNE</name>
<dbReference type="CDD" id="cd16913">
    <property type="entry name" value="YkuD_like"/>
    <property type="match status" value="1"/>
</dbReference>
<dbReference type="GO" id="GO:0008360">
    <property type="term" value="P:regulation of cell shape"/>
    <property type="evidence" value="ECO:0007669"/>
    <property type="project" value="UniProtKB-UniRule"/>
</dbReference>
<dbReference type="InterPro" id="IPR052905">
    <property type="entry name" value="LD-transpeptidase_YkuD-like"/>
</dbReference>
<keyword evidence="4 7" id="KW-0133">Cell shape</keyword>
<evidence type="ECO:0000259" key="8">
    <source>
        <dbReference type="PROSITE" id="PS52029"/>
    </source>
</evidence>